<dbReference type="STRING" id="1157962.A0A250X9I0"/>
<gene>
    <name evidence="2" type="ORF">CEUSTIGMA_g6990.t1</name>
</gene>
<feature type="region of interest" description="Disordered" evidence="1">
    <location>
        <begin position="534"/>
        <end position="586"/>
    </location>
</feature>
<comment type="caution">
    <text evidence="2">The sequence shown here is derived from an EMBL/GenBank/DDBJ whole genome shotgun (WGS) entry which is preliminary data.</text>
</comment>
<accession>A0A250X9I0</accession>
<feature type="region of interest" description="Disordered" evidence="1">
    <location>
        <begin position="893"/>
        <end position="918"/>
    </location>
</feature>
<name>A0A250X9I0_9CHLO</name>
<sequence length="1223" mass="127058">MTDANVVERDAGLLQSIVLNSNEADCIKSSQGLQPTSAPYLAHANKPELPTDIGTACSEHYTKINCSTSKFAALSSTIVVKSLAQRWPPVTTLPQTSDAHAPLNKAAPPAQPLVHPDRDEDGLSPRRCRRSRNVSLRSVKCEVAGYIQNDPCPSAHSNAFPGACVASCIAHTDLNACAVERPITVSDASPMAPATTTAAASSVDTASTEGADASPMAPATTTAAASSVDTASTEGADASPMAPTTTTAAASSVDTASTEGADASPMAPTTTTAAASSVDTASTEGADASPMAPTTTTAAASSVDTASTEGADASPMAPTTATAAASSVDTASTEGADFILLEPVAADPVISNAVFEPSPVASPSTGPVVSINGKPLCKLRVASTAVRPSATASAVCEQQDMRKARMHVWVNLPASVVGYRVGLCLGYDPVSLSVYTQSSNQLHNNSLMPSQFSHSGQPHMPHSDAFCSPHTHSSALQHASHGLALPIMNPPPTSQHGQASTQDQQCTQHLKEDVRMSMMSDSACQVAQRNVGIGENKADGDDSSLPQVDGDDSSLPQADGDDSSLPQVDGDDSSHSPQPCYTISGDRNASNSYTLIGYDQYNRPDDVTLAACSLDVVLGSDLGGLEDEEVRIEEEVLLHQKQQLCWYPSSAHACSACSAWSHMAPIQGTRPKRKGTTSALQKAIQHYRRASQPPAASSYFSFRSVVSAPATAILTIMKNHVLRAKKWNAKSSSCNSSSSKRRSSCDAVVGRDSMSHEAWASISKAEMMGNGGAVAEGREQYSIIAYNAAATALVSHPVPTPPTALVSHPVPTPPTALVSHPVPTPPTALVSHPVPTPPTALVSHPVPTPPTALVSHPVPTPPIASLSDAESSTTSLRVLPQGLHAINANQPSGAHAINANQPSGAHAINANQPSGAHAINANQPASAARTMFAASETGSISIKVTTSYSRAAAALNAKEPKVPNGHLSRPLPVSKHGDLTHPAASHRKCDIKVLTSTWILPANTSGSSSLDTRTETLGMERPSMEVPLTAKASDKYAAAPAEASFSSLLRDLDHTPGAYVQQLTPVDALRSIFKAVVGMAAVLKHDVDVITLNAAAAKLACQYPPLVSRLFKKSLLKTPKSHQLETVAIMAAISASESCLSNPTANALMTNTSRNDGKYWWQDYVLDSSAAAAIGMPAFELALPLTLPQVINMVGRRSGHCMQSSCQQSLPCYLQVGAASLQL</sequence>
<evidence type="ECO:0000256" key="1">
    <source>
        <dbReference type="SAM" id="MobiDB-lite"/>
    </source>
</evidence>
<reference evidence="2 3" key="1">
    <citation type="submission" date="2017-08" db="EMBL/GenBank/DDBJ databases">
        <title>Acidophilic green algal genome provides insights into adaptation to an acidic environment.</title>
        <authorList>
            <person name="Hirooka S."/>
            <person name="Hirose Y."/>
            <person name="Kanesaki Y."/>
            <person name="Higuchi S."/>
            <person name="Fujiwara T."/>
            <person name="Onuma R."/>
            <person name="Era A."/>
            <person name="Ohbayashi R."/>
            <person name="Uzuka A."/>
            <person name="Nozaki H."/>
            <person name="Yoshikawa H."/>
            <person name="Miyagishima S.Y."/>
        </authorList>
    </citation>
    <scope>NUCLEOTIDE SEQUENCE [LARGE SCALE GENOMIC DNA]</scope>
    <source>
        <strain evidence="2 3">NIES-2499</strain>
    </source>
</reference>
<dbReference type="AlphaFoldDB" id="A0A250X9I0"/>
<feature type="compositionally biased region" description="Basic and acidic residues" evidence="1">
    <location>
        <begin position="115"/>
        <end position="124"/>
    </location>
</feature>
<dbReference type="EMBL" id="BEGY01000043">
    <property type="protein sequence ID" value="GAX79549.1"/>
    <property type="molecule type" value="Genomic_DNA"/>
</dbReference>
<evidence type="ECO:0000313" key="2">
    <source>
        <dbReference type="EMBL" id="GAX79549.1"/>
    </source>
</evidence>
<organism evidence="2 3">
    <name type="scientific">Chlamydomonas eustigma</name>
    <dbReference type="NCBI Taxonomy" id="1157962"/>
    <lineage>
        <taxon>Eukaryota</taxon>
        <taxon>Viridiplantae</taxon>
        <taxon>Chlorophyta</taxon>
        <taxon>core chlorophytes</taxon>
        <taxon>Chlorophyceae</taxon>
        <taxon>CS clade</taxon>
        <taxon>Chlamydomonadales</taxon>
        <taxon>Chlamydomonadaceae</taxon>
        <taxon>Chlamydomonas</taxon>
    </lineage>
</organism>
<feature type="region of interest" description="Disordered" evidence="1">
    <location>
        <begin position="91"/>
        <end position="126"/>
    </location>
</feature>
<protein>
    <submittedName>
        <fullName evidence="2">Uncharacterized protein</fullName>
    </submittedName>
</protein>
<evidence type="ECO:0000313" key="3">
    <source>
        <dbReference type="Proteomes" id="UP000232323"/>
    </source>
</evidence>
<proteinExistence type="predicted"/>
<feature type="region of interest" description="Disordered" evidence="1">
    <location>
        <begin position="196"/>
        <end position="328"/>
    </location>
</feature>
<feature type="compositionally biased region" description="Polar residues" evidence="1">
    <location>
        <begin position="494"/>
        <end position="508"/>
    </location>
</feature>
<feature type="region of interest" description="Disordered" evidence="1">
    <location>
        <begin position="731"/>
        <end position="750"/>
    </location>
</feature>
<feature type="compositionally biased region" description="Polar residues" evidence="1">
    <location>
        <begin position="575"/>
        <end position="586"/>
    </location>
</feature>
<keyword evidence="3" id="KW-1185">Reference proteome</keyword>
<feature type="region of interest" description="Disordered" evidence="1">
    <location>
        <begin position="451"/>
        <end position="508"/>
    </location>
</feature>
<dbReference type="Proteomes" id="UP000232323">
    <property type="component" value="Unassembled WGS sequence"/>
</dbReference>